<dbReference type="PIRSF" id="PIRSF028069">
    <property type="entry name" value="UCP028069"/>
    <property type="match status" value="1"/>
</dbReference>
<evidence type="ECO:0000313" key="2">
    <source>
        <dbReference type="EMBL" id="GAA4941173.1"/>
    </source>
</evidence>
<dbReference type="AlphaFoldDB" id="A0AAV3U346"/>
<sequence>MKKQRVKAVAVATMVTATTFFGGKVFADQTLDQIFQVEKSKISAGLKSQQRIDKLQEQTNALLQEFKTVNKQIEGLRVYNAQLEKQIANQLEVINDLNESIENVTVIERQIQPLVLRMLEGLTQFISLDVPFHIEDRTAELEKVTNNMDRADISVAEKFRQVLELYKIEAEYGRKISTYETTLTLDGTEREVNIFQVGRIALMYQTKDTKLTGAWNSRSGQWEALDAGEYRSAVLKGIRIAKQQAATDILELPILAPEAAQ</sequence>
<dbReference type="EMBL" id="BAABLX010000012">
    <property type="protein sequence ID" value="GAA4941173.1"/>
    <property type="molecule type" value="Genomic_DNA"/>
</dbReference>
<dbReference type="InterPro" id="IPR016866">
    <property type="entry name" value="UCP028069"/>
</dbReference>
<keyword evidence="3" id="KW-1185">Reference proteome</keyword>
<dbReference type="Proteomes" id="UP001409585">
    <property type="component" value="Unassembled WGS sequence"/>
</dbReference>
<comment type="caution">
    <text evidence="2">The sequence shown here is derived from an EMBL/GenBank/DDBJ whole genome shotgun (WGS) entry which is preliminary data.</text>
</comment>
<gene>
    <name evidence="2" type="ORF">GCM10025791_19450</name>
</gene>
<protein>
    <submittedName>
        <fullName evidence="2">DUF3450 domain-containing protein</fullName>
    </submittedName>
</protein>
<organism evidence="2 3">
    <name type="scientific">Halioxenophilus aromaticivorans</name>
    <dbReference type="NCBI Taxonomy" id="1306992"/>
    <lineage>
        <taxon>Bacteria</taxon>
        <taxon>Pseudomonadati</taxon>
        <taxon>Pseudomonadota</taxon>
        <taxon>Gammaproteobacteria</taxon>
        <taxon>Alteromonadales</taxon>
        <taxon>Alteromonadaceae</taxon>
        <taxon>Halioxenophilus</taxon>
    </lineage>
</organism>
<reference evidence="3" key="1">
    <citation type="journal article" date="2019" name="Int. J. Syst. Evol. Microbiol.">
        <title>The Global Catalogue of Microorganisms (GCM) 10K type strain sequencing project: providing services to taxonomists for standard genome sequencing and annotation.</title>
        <authorList>
            <consortium name="The Broad Institute Genomics Platform"/>
            <consortium name="The Broad Institute Genome Sequencing Center for Infectious Disease"/>
            <person name="Wu L."/>
            <person name="Ma J."/>
        </authorList>
    </citation>
    <scope>NUCLEOTIDE SEQUENCE [LARGE SCALE GENOMIC DNA]</scope>
    <source>
        <strain evidence="3">JCM 19134</strain>
    </source>
</reference>
<name>A0AAV3U346_9ALTE</name>
<proteinExistence type="predicted"/>
<evidence type="ECO:0000313" key="3">
    <source>
        <dbReference type="Proteomes" id="UP001409585"/>
    </source>
</evidence>
<evidence type="ECO:0000256" key="1">
    <source>
        <dbReference type="SAM" id="Coils"/>
    </source>
</evidence>
<keyword evidence="1" id="KW-0175">Coiled coil</keyword>
<dbReference type="Pfam" id="PF11932">
    <property type="entry name" value="DUF3450"/>
    <property type="match status" value="1"/>
</dbReference>
<dbReference type="RefSeq" id="WP_345420845.1">
    <property type="nucleotide sequence ID" value="NZ_AP031496.1"/>
</dbReference>
<feature type="coiled-coil region" evidence="1">
    <location>
        <begin position="52"/>
        <end position="100"/>
    </location>
</feature>
<accession>A0AAV3U346</accession>